<dbReference type="Pfam" id="PF01344">
    <property type="entry name" value="Kelch_1"/>
    <property type="match status" value="2"/>
</dbReference>
<dbReference type="SMART" id="SM00612">
    <property type="entry name" value="Kelch"/>
    <property type="match status" value="2"/>
</dbReference>
<comment type="caution">
    <text evidence="3">The sequence shown here is derived from an EMBL/GenBank/DDBJ whole genome shotgun (WGS) entry which is preliminary data.</text>
</comment>
<proteinExistence type="predicted"/>
<keyword evidence="1" id="KW-0880">Kelch repeat</keyword>
<dbReference type="EMBL" id="CAJOAY010007492">
    <property type="protein sequence ID" value="CAF4167584.1"/>
    <property type="molecule type" value="Genomic_DNA"/>
</dbReference>
<protein>
    <submittedName>
        <fullName evidence="3">Uncharacterized protein</fullName>
    </submittedName>
</protein>
<dbReference type="AlphaFoldDB" id="A0A814CRR9"/>
<accession>A0A814CRR9</accession>
<dbReference type="Proteomes" id="UP000663860">
    <property type="component" value="Unassembled WGS sequence"/>
</dbReference>
<organism evidence="3 7">
    <name type="scientific">Adineta steineri</name>
    <dbReference type="NCBI Taxonomy" id="433720"/>
    <lineage>
        <taxon>Eukaryota</taxon>
        <taxon>Metazoa</taxon>
        <taxon>Spiralia</taxon>
        <taxon>Gnathifera</taxon>
        <taxon>Rotifera</taxon>
        <taxon>Eurotatoria</taxon>
        <taxon>Bdelloidea</taxon>
        <taxon>Adinetida</taxon>
        <taxon>Adinetidae</taxon>
        <taxon>Adineta</taxon>
    </lineage>
</organism>
<dbReference type="Gene3D" id="2.130.10.80">
    <property type="entry name" value="Galactose oxidase/kelch, beta-propeller"/>
    <property type="match status" value="1"/>
</dbReference>
<dbReference type="EMBL" id="CAJOBB010005017">
    <property type="protein sequence ID" value="CAF4112558.1"/>
    <property type="molecule type" value="Genomic_DNA"/>
</dbReference>
<name>A0A814CRR9_9BILA</name>
<dbReference type="InterPro" id="IPR037293">
    <property type="entry name" value="Gal_Oxidase_central_sf"/>
</dbReference>
<evidence type="ECO:0000313" key="3">
    <source>
        <dbReference type="EMBL" id="CAF0944083.1"/>
    </source>
</evidence>
<evidence type="ECO:0000313" key="6">
    <source>
        <dbReference type="EMBL" id="CAF4167584.1"/>
    </source>
</evidence>
<dbReference type="Proteomes" id="UP000663881">
    <property type="component" value="Unassembled WGS sequence"/>
</dbReference>
<evidence type="ECO:0000313" key="7">
    <source>
        <dbReference type="Proteomes" id="UP000663891"/>
    </source>
</evidence>
<dbReference type="OrthoDB" id="8029181at2759"/>
<dbReference type="InterPro" id="IPR015915">
    <property type="entry name" value="Kelch-typ_b-propeller"/>
</dbReference>
<reference evidence="3" key="1">
    <citation type="submission" date="2021-02" db="EMBL/GenBank/DDBJ databases">
        <authorList>
            <person name="Nowell W R."/>
        </authorList>
    </citation>
    <scope>NUCLEOTIDE SEQUENCE</scope>
</reference>
<dbReference type="SUPFAM" id="SSF117281">
    <property type="entry name" value="Kelch motif"/>
    <property type="match status" value="1"/>
</dbReference>
<evidence type="ECO:0000256" key="2">
    <source>
        <dbReference type="ARBA" id="ARBA00022737"/>
    </source>
</evidence>
<dbReference type="InterPro" id="IPR006652">
    <property type="entry name" value="Kelch_1"/>
</dbReference>
<dbReference type="EMBL" id="CAJNOE010002200">
    <property type="protein sequence ID" value="CAF1472648.1"/>
    <property type="molecule type" value="Genomic_DNA"/>
</dbReference>
<dbReference type="PANTHER" id="PTHR46344:SF27">
    <property type="entry name" value="KELCH REPEAT SUPERFAMILY PROTEIN"/>
    <property type="match status" value="1"/>
</dbReference>
<evidence type="ECO:0000256" key="1">
    <source>
        <dbReference type="ARBA" id="ARBA00022441"/>
    </source>
</evidence>
<dbReference type="Proteomes" id="UP000663868">
    <property type="component" value="Unassembled WGS sequence"/>
</dbReference>
<dbReference type="PANTHER" id="PTHR46344">
    <property type="entry name" value="OS02G0202900 PROTEIN"/>
    <property type="match status" value="1"/>
</dbReference>
<sequence length="105" mass="10951">MIVARDRHTASTLNTGQILVTGGFGSSGIILNSAELYNPSTGVWTSASNMSFARAYHVASILSDGKVLVAGGEESPSPSTILNSAELYNPSTGVWISTGNMNFAR</sequence>
<dbReference type="Proteomes" id="UP000663891">
    <property type="component" value="Unassembled WGS sequence"/>
</dbReference>
<dbReference type="EMBL" id="CAJNON010000087">
    <property type="protein sequence ID" value="CAF0944083.1"/>
    <property type="molecule type" value="Genomic_DNA"/>
</dbReference>
<gene>
    <name evidence="4" type="ORF">IZO911_LOCUS43546</name>
    <name evidence="5" type="ORF">KXQ929_LOCUS35168</name>
    <name evidence="6" type="ORF">OKA104_LOCUS39146</name>
    <name evidence="3" type="ORF">VCS650_LOCUS11676</name>
</gene>
<evidence type="ECO:0000313" key="5">
    <source>
        <dbReference type="EMBL" id="CAF4112558.1"/>
    </source>
</evidence>
<evidence type="ECO:0000313" key="4">
    <source>
        <dbReference type="EMBL" id="CAF1472648.1"/>
    </source>
</evidence>
<keyword evidence="2" id="KW-0677">Repeat</keyword>